<dbReference type="OrthoDB" id="10043418at2759"/>
<organism evidence="1 2">
    <name type="scientific">Cotesia congregata</name>
    <name type="common">Parasitoid wasp</name>
    <name type="synonym">Apanteles congregatus</name>
    <dbReference type="NCBI Taxonomy" id="51543"/>
    <lineage>
        <taxon>Eukaryota</taxon>
        <taxon>Metazoa</taxon>
        <taxon>Ecdysozoa</taxon>
        <taxon>Arthropoda</taxon>
        <taxon>Hexapoda</taxon>
        <taxon>Insecta</taxon>
        <taxon>Pterygota</taxon>
        <taxon>Neoptera</taxon>
        <taxon>Endopterygota</taxon>
        <taxon>Hymenoptera</taxon>
        <taxon>Apocrita</taxon>
        <taxon>Ichneumonoidea</taxon>
        <taxon>Braconidae</taxon>
        <taxon>Microgastrinae</taxon>
        <taxon>Cotesia</taxon>
    </lineage>
</organism>
<reference evidence="1" key="1">
    <citation type="submission" date="2021-04" db="EMBL/GenBank/DDBJ databases">
        <authorList>
            <person name="Chebbi M.A.C M."/>
        </authorList>
    </citation>
    <scope>NUCLEOTIDE SEQUENCE</scope>
</reference>
<dbReference type="EMBL" id="CAJNRD030001120">
    <property type="protein sequence ID" value="CAG5093403.1"/>
    <property type="molecule type" value="Genomic_DNA"/>
</dbReference>
<gene>
    <name evidence="1" type="ORF">HICCMSTLAB_LOCUS6793</name>
</gene>
<proteinExistence type="predicted"/>
<evidence type="ECO:0000313" key="1">
    <source>
        <dbReference type="EMBL" id="CAG5093403.1"/>
    </source>
</evidence>
<dbReference type="Proteomes" id="UP000786811">
    <property type="component" value="Unassembled WGS sequence"/>
</dbReference>
<comment type="caution">
    <text evidence="1">The sequence shown here is derived from an EMBL/GenBank/DDBJ whole genome shotgun (WGS) entry which is preliminary data.</text>
</comment>
<name>A0A8J2MST2_COTCN</name>
<sequence>MATTPRFDRCFNPYNLANHLKTRNLRKANDFIKKELNMYGDYVLCIDCKMKVYASAKHSKSVGDNVDNVDNNQNVDDDIACEVNVSSDDENSERQGDSCEGSCNLSLGHASQATALLQSFESLSFSSDNFQSQPVQSSSASEVSIETQLPVVNQALRLLNESPVLKKKLRDGVYLDRKVNQITRNLTKLFGLDDNGLSDLDVNLADFQDIIERLKAKFNDQNCSTAEKIRILTILPSRWSERKICDMMNSSRHMVQVAKKLSEDVGILAIPEAKLGIELQT</sequence>
<protein>
    <submittedName>
        <fullName evidence="1">Uncharacterized protein</fullName>
    </submittedName>
</protein>
<keyword evidence="2" id="KW-1185">Reference proteome</keyword>
<evidence type="ECO:0000313" key="2">
    <source>
        <dbReference type="Proteomes" id="UP000786811"/>
    </source>
</evidence>
<dbReference type="AlphaFoldDB" id="A0A8J2MST2"/>
<accession>A0A8J2MST2</accession>